<dbReference type="Proteomes" id="UP000193411">
    <property type="component" value="Unassembled WGS sequence"/>
</dbReference>
<accession>A0A1Y2HVY4</accession>
<organism evidence="2 3">
    <name type="scientific">Catenaria anguillulae PL171</name>
    <dbReference type="NCBI Taxonomy" id="765915"/>
    <lineage>
        <taxon>Eukaryota</taxon>
        <taxon>Fungi</taxon>
        <taxon>Fungi incertae sedis</taxon>
        <taxon>Blastocladiomycota</taxon>
        <taxon>Blastocladiomycetes</taxon>
        <taxon>Blastocladiales</taxon>
        <taxon>Catenariaceae</taxon>
        <taxon>Catenaria</taxon>
    </lineage>
</organism>
<dbReference type="EMBL" id="MCFL01000007">
    <property type="protein sequence ID" value="ORZ38756.1"/>
    <property type="molecule type" value="Genomic_DNA"/>
</dbReference>
<evidence type="ECO:0000313" key="2">
    <source>
        <dbReference type="EMBL" id="ORZ38756.1"/>
    </source>
</evidence>
<feature type="chain" id="PRO_5013299592" evidence="1">
    <location>
        <begin position="22"/>
        <end position="68"/>
    </location>
</feature>
<name>A0A1Y2HVY4_9FUNG</name>
<evidence type="ECO:0000313" key="3">
    <source>
        <dbReference type="Proteomes" id="UP000193411"/>
    </source>
</evidence>
<comment type="caution">
    <text evidence="2">The sequence shown here is derived from an EMBL/GenBank/DDBJ whole genome shotgun (WGS) entry which is preliminary data.</text>
</comment>
<evidence type="ECO:0000256" key="1">
    <source>
        <dbReference type="SAM" id="SignalP"/>
    </source>
</evidence>
<reference evidence="2 3" key="1">
    <citation type="submission" date="2016-07" db="EMBL/GenBank/DDBJ databases">
        <title>Pervasive Adenine N6-methylation of Active Genes in Fungi.</title>
        <authorList>
            <consortium name="DOE Joint Genome Institute"/>
            <person name="Mondo S.J."/>
            <person name="Dannebaum R.O."/>
            <person name="Kuo R.C."/>
            <person name="Labutti K."/>
            <person name="Haridas S."/>
            <person name="Kuo A."/>
            <person name="Salamov A."/>
            <person name="Ahrendt S.R."/>
            <person name="Lipzen A."/>
            <person name="Sullivan W."/>
            <person name="Andreopoulos W.B."/>
            <person name="Clum A."/>
            <person name="Lindquist E."/>
            <person name="Daum C."/>
            <person name="Ramamoorthy G.K."/>
            <person name="Gryganskyi A."/>
            <person name="Culley D."/>
            <person name="Magnuson J.K."/>
            <person name="James T.Y."/>
            <person name="O'Malley M.A."/>
            <person name="Stajich J.E."/>
            <person name="Spatafora J.W."/>
            <person name="Visel A."/>
            <person name="Grigoriev I.V."/>
        </authorList>
    </citation>
    <scope>NUCLEOTIDE SEQUENCE [LARGE SCALE GENOMIC DNA]</scope>
    <source>
        <strain evidence="2 3">PL171</strain>
    </source>
</reference>
<feature type="signal peptide" evidence="1">
    <location>
        <begin position="1"/>
        <end position="21"/>
    </location>
</feature>
<sequence>MFPLALLHSVMSLSAAPPVASFLLPIVALPSWFFLAHPNRLVRVGWSASHACLLACVLRGGPHLCSSG</sequence>
<proteinExistence type="predicted"/>
<gene>
    <name evidence="2" type="ORF">BCR44DRAFT_60674</name>
</gene>
<keyword evidence="3" id="KW-1185">Reference proteome</keyword>
<keyword evidence="1" id="KW-0732">Signal</keyword>
<dbReference type="AlphaFoldDB" id="A0A1Y2HVY4"/>
<protein>
    <submittedName>
        <fullName evidence="2">Uncharacterized protein</fullName>
    </submittedName>
</protein>